<dbReference type="Gene3D" id="3.30.450.20">
    <property type="entry name" value="PAS domain"/>
    <property type="match status" value="1"/>
</dbReference>
<dbReference type="SUPFAM" id="SSF55785">
    <property type="entry name" value="PYP-like sensor domain (PAS domain)"/>
    <property type="match status" value="1"/>
</dbReference>
<evidence type="ECO:0000313" key="3">
    <source>
        <dbReference type="Proteomes" id="UP001589747"/>
    </source>
</evidence>
<organism evidence="2 3">
    <name type="scientific">Paenibacillus aurantiacus</name>
    <dbReference type="NCBI Taxonomy" id="1936118"/>
    <lineage>
        <taxon>Bacteria</taxon>
        <taxon>Bacillati</taxon>
        <taxon>Bacillota</taxon>
        <taxon>Bacilli</taxon>
        <taxon>Bacillales</taxon>
        <taxon>Paenibacillaceae</taxon>
        <taxon>Paenibacillus</taxon>
    </lineage>
</organism>
<evidence type="ECO:0000259" key="1">
    <source>
        <dbReference type="PROSITE" id="PS50112"/>
    </source>
</evidence>
<feature type="domain" description="PAS" evidence="1">
    <location>
        <begin position="37"/>
        <end position="82"/>
    </location>
</feature>
<dbReference type="RefSeq" id="WP_377494437.1">
    <property type="nucleotide sequence ID" value="NZ_JBHMDO010000022.1"/>
</dbReference>
<sequence length="157" mass="17806">MAVGRENIGQVGMTLVWKREWHPQGNRVRASRTNGLPDSRLAAYMDYHPDAIVLLDREGVVLRVNRTFETMFGYTRSEVENKLAYECPVVPASELPGIADRHARALNGEMVGGVETMRIAKDGRRIDVVVTVRPLVRGDDGVDIWITEFRDVTWQRD</sequence>
<name>A0ABV5KPH7_9BACL</name>
<evidence type="ECO:0000313" key="2">
    <source>
        <dbReference type="EMBL" id="MFB9326805.1"/>
    </source>
</evidence>
<dbReference type="NCBIfam" id="TIGR00229">
    <property type="entry name" value="sensory_box"/>
    <property type="match status" value="1"/>
</dbReference>
<dbReference type="PROSITE" id="PS50112">
    <property type="entry name" value="PAS"/>
    <property type="match status" value="1"/>
</dbReference>
<dbReference type="InterPro" id="IPR035965">
    <property type="entry name" value="PAS-like_dom_sf"/>
</dbReference>
<dbReference type="Proteomes" id="UP001589747">
    <property type="component" value="Unassembled WGS sequence"/>
</dbReference>
<proteinExistence type="predicted"/>
<dbReference type="SMART" id="SM00091">
    <property type="entry name" value="PAS"/>
    <property type="match status" value="1"/>
</dbReference>
<reference evidence="2 3" key="1">
    <citation type="submission" date="2024-09" db="EMBL/GenBank/DDBJ databases">
        <authorList>
            <person name="Sun Q."/>
            <person name="Mori K."/>
        </authorList>
    </citation>
    <scope>NUCLEOTIDE SEQUENCE [LARGE SCALE GENOMIC DNA]</scope>
    <source>
        <strain evidence="2 3">TISTR 2452</strain>
    </source>
</reference>
<accession>A0ABV5KPH7</accession>
<comment type="caution">
    <text evidence="2">The sequence shown here is derived from an EMBL/GenBank/DDBJ whole genome shotgun (WGS) entry which is preliminary data.</text>
</comment>
<dbReference type="InterPro" id="IPR000014">
    <property type="entry name" value="PAS"/>
</dbReference>
<dbReference type="CDD" id="cd00130">
    <property type="entry name" value="PAS"/>
    <property type="match status" value="1"/>
</dbReference>
<dbReference type="Pfam" id="PF13426">
    <property type="entry name" value="PAS_9"/>
    <property type="match status" value="1"/>
</dbReference>
<keyword evidence="3" id="KW-1185">Reference proteome</keyword>
<protein>
    <submittedName>
        <fullName evidence="2">PAS domain-containing protein</fullName>
    </submittedName>
</protein>
<dbReference type="EMBL" id="JBHMDO010000022">
    <property type="protein sequence ID" value="MFB9326805.1"/>
    <property type="molecule type" value="Genomic_DNA"/>
</dbReference>
<gene>
    <name evidence="2" type="ORF">ACFFSY_12840</name>
</gene>